<dbReference type="EMBL" id="NBTY01000197">
    <property type="protein sequence ID" value="OTP67289.1"/>
    <property type="molecule type" value="Genomic_DNA"/>
</dbReference>
<dbReference type="AlphaFoldDB" id="A0A242M7P8"/>
<protein>
    <submittedName>
        <fullName evidence="1">Uncharacterized protein</fullName>
    </submittedName>
</protein>
<accession>A0A242M7P8</accession>
<name>A0A242M7P8_CABSO</name>
<evidence type="ECO:0000313" key="1">
    <source>
        <dbReference type="EMBL" id="OTP67289.1"/>
    </source>
</evidence>
<dbReference type="Proteomes" id="UP000194546">
    <property type="component" value="Unassembled WGS sequence"/>
</dbReference>
<organism evidence="1 2">
    <name type="scientific">Caballeronia sordidicola</name>
    <name type="common">Burkholderia sordidicola</name>
    <dbReference type="NCBI Taxonomy" id="196367"/>
    <lineage>
        <taxon>Bacteria</taxon>
        <taxon>Pseudomonadati</taxon>
        <taxon>Pseudomonadota</taxon>
        <taxon>Betaproteobacteria</taxon>
        <taxon>Burkholderiales</taxon>
        <taxon>Burkholderiaceae</taxon>
        <taxon>Caballeronia</taxon>
    </lineage>
</organism>
<reference evidence="1 2" key="1">
    <citation type="submission" date="2017-03" db="EMBL/GenBank/DDBJ databases">
        <title>Genome analysis of strain PAMC 26510.</title>
        <authorList>
            <person name="Oh H.-M."/>
            <person name="Yang J.-A."/>
        </authorList>
    </citation>
    <scope>NUCLEOTIDE SEQUENCE [LARGE SCALE GENOMIC DNA]</scope>
    <source>
        <strain evidence="1 2">PAMC 26510</strain>
    </source>
</reference>
<comment type="caution">
    <text evidence="1">The sequence shown here is derived from an EMBL/GenBank/DDBJ whole genome shotgun (WGS) entry which is preliminary data.</text>
</comment>
<evidence type="ECO:0000313" key="2">
    <source>
        <dbReference type="Proteomes" id="UP000194546"/>
    </source>
</evidence>
<proteinExistence type="predicted"/>
<gene>
    <name evidence="1" type="ORF">PAMC26510_31470</name>
</gene>
<sequence>MNHVTKQQRGTVRRVVVKRIYKVVVFTNGPNAGAKPVAYAMTIHNCFHRRSHVMLK</sequence>